<proteinExistence type="predicted"/>
<gene>
    <name evidence="3" type="ORF">H1P_920002</name>
</gene>
<evidence type="ECO:0000313" key="3">
    <source>
        <dbReference type="EMBL" id="VEP18806.1"/>
    </source>
</evidence>
<feature type="transmembrane region" description="Helical" evidence="1">
    <location>
        <begin position="251"/>
        <end position="270"/>
    </location>
</feature>
<keyword evidence="1" id="KW-0812">Transmembrane</keyword>
<evidence type="ECO:0000313" key="4">
    <source>
        <dbReference type="Proteomes" id="UP000320055"/>
    </source>
</evidence>
<sequence length="283" mass="31180">MQKSFTKSEETSSSQGAVSLMQRLLVTLGTCLLICATWFTPTALAVNNPELLPNEETPVVDLANFLPNGQETNLIKDLEQFEVDTGWKLRVLTQYDRTPGRAVIKYWGLDDKSILLVADGRGGNILAFSIGDEVYELMPRTFWIELQTRFGNMYYVRENGENNAIVDAMNVVKGCLTQEGGCNVVPGLPREQWILTLISSLVGGIIFGGAAIPRKDDGVFAWQWALIMSPLWGILFLAFGIGPVVTRTPELLPLVRNVIGFMLGAVVAFLSPTFMNPTTSEES</sequence>
<feature type="transmembrane region" description="Helical" evidence="1">
    <location>
        <begin position="224"/>
        <end position="245"/>
    </location>
</feature>
<reference evidence="3 4" key="1">
    <citation type="submission" date="2019-01" db="EMBL/GenBank/DDBJ databases">
        <authorList>
            <person name="Brito A."/>
        </authorList>
    </citation>
    <scope>NUCLEOTIDE SEQUENCE [LARGE SCALE GENOMIC DNA]</scope>
    <source>
        <strain evidence="3">1</strain>
    </source>
</reference>
<accession>A0A563W559</accession>
<name>A0A563W559_9CYAN</name>
<dbReference type="AlphaFoldDB" id="A0A563W559"/>
<feature type="domain" description="TPM" evidence="2">
    <location>
        <begin position="59"/>
        <end position="170"/>
    </location>
</feature>
<dbReference type="InterPro" id="IPR007621">
    <property type="entry name" value="TPM_dom"/>
</dbReference>
<dbReference type="Proteomes" id="UP000320055">
    <property type="component" value="Unassembled WGS sequence"/>
</dbReference>
<dbReference type="PANTHER" id="PTHR35514">
    <property type="entry name" value="THYLAKOID LUMENAL 15.0 KDA PROTEIN 2, CHLOROPLASTIC"/>
    <property type="match status" value="1"/>
</dbReference>
<evidence type="ECO:0000259" key="2">
    <source>
        <dbReference type="Pfam" id="PF04536"/>
    </source>
</evidence>
<keyword evidence="1" id="KW-0472">Membrane</keyword>
<evidence type="ECO:0000256" key="1">
    <source>
        <dbReference type="SAM" id="Phobius"/>
    </source>
</evidence>
<organism evidence="3 4">
    <name type="scientific">Hyella patelloides LEGE 07179</name>
    <dbReference type="NCBI Taxonomy" id="945734"/>
    <lineage>
        <taxon>Bacteria</taxon>
        <taxon>Bacillati</taxon>
        <taxon>Cyanobacteriota</taxon>
        <taxon>Cyanophyceae</taxon>
        <taxon>Pleurocapsales</taxon>
        <taxon>Hyellaceae</taxon>
        <taxon>Hyella</taxon>
    </lineage>
</organism>
<feature type="transmembrane region" description="Helical" evidence="1">
    <location>
        <begin position="193"/>
        <end position="212"/>
    </location>
</feature>
<keyword evidence="1" id="KW-1133">Transmembrane helix</keyword>
<dbReference type="EMBL" id="CAACVJ010000701">
    <property type="protein sequence ID" value="VEP18806.1"/>
    <property type="molecule type" value="Genomic_DNA"/>
</dbReference>
<keyword evidence="4" id="KW-1185">Reference proteome</keyword>
<protein>
    <recommendedName>
        <fullName evidence="2">TPM domain-containing protein</fullName>
    </recommendedName>
</protein>
<dbReference type="PANTHER" id="PTHR35514:SF1">
    <property type="entry name" value="THYLAKOID LUMENAL 15.0 KDA PROTEIN 2, CHLOROPLASTIC"/>
    <property type="match status" value="1"/>
</dbReference>
<dbReference type="Pfam" id="PF04536">
    <property type="entry name" value="TPM_phosphatase"/>
    <property type="match status" value="1"/>
</dbReference>